<dbReference type="GO" id="GO:0004482">
    <property type="term" value="F:mRNA 5'-cap (guanine-N7-)-methyltransferase activity"/>
    <property type="evidence" value="ECO:0007669"/>
    <property type="project" value="InterPro"/>
</dbReference>
<keyword evidence="25" id="KW-1185">Reference proteome</keyword>
<keyword evidence="21" id="KW-1133">Transmembrane helix</keyword>
<keyword evidence="3 24" id="KW-0696">RNA-directed RNA polymerase</keyword>
<reference evidence="24" key="1">
    <citation type="submission" date="2021-05" db="EMBL/GenBank/DDBJ databases">
        <authorList>
            <person name="Feng G."/>
        </authorList>
    </citation>
    <scope>NUCLEOTIDE SEQUENCE</scope>
    <source>
        <strain evidence="24">SBYYJFS76</strain>
    </source>
</reference>
<evidence type="ECO:0000256" key="15">
    <source>
        <dbReference type="ARBA" id="ARBA00024499"/>
    </source>
</evidence>
<dbReference type="Pfam" id="PF00946">
    <property type="entry name" value="Mononeg_RNA_pol"/>
    <property type="match status" value="1"/>
</dbReference>
<sequence>MYITDPGSYHPPNLTNHFVNPLFIYCFIYGAIAISIFFLYLMIDGIRIVKEKDPVVLRLDGHLTGAVVPDEVDFLLDHEKFYCKRHIALKKKLDKQSITQSIYKACPSPWACLCKHLKDEASRMDKWSLSSMLYKVLFTSFKVNNHQRSVFFSNENFNAPDVDTGRISHAYSVNPLLLESLSWKMVSEIYKDKIIKSALVPGDMQKLSPYIHIEKEIFFFKCPSHGQSVGPTNLFLGVLDILQTRFTIYLNWSLRETLNNEKGLLNKGHKIVYHTEKLWPHLKESFFKIMKLWDSYVIGMICSDTVKDTGFDRLALSSEQEISSIYKHFRRDLAPLWFPGTDDDSLRFALEMSTLARSFGHPLLDPIGSVNKLREKVFKSINCDKFVIRDVRCTFVKLLIKGYISNHHHWPAIEWVSPPHPLIMKAYQDNRFLSPSETKMVDLSEWDSIKFKQNFDFDYSLDTSELLSDKSCSPPLSYWTQKYDPCGFRIHHQQYKPRLPPQETRVMLRYLKGYPGEVKEVIDEVESGQLDIENNIVFLTRKERELSEGGRVYCSQTYRQRLLQTACESNIKRFIYKYFPQQSMSDTELSLQKKIAAMVKVQSRGGEIYNFDLEKWNQLQRAESVDVIAKDIDNLFGFNNLYTDAHSWIQRCYIFINSRVNPPKISLGTQVAPTYRLGKEGLEMTRYKDNKSSLLLGSKLPVIGPSCHIGQIGGLEGMKQKLWHNGTSCTFNLAAENNRLNISVLGCADNQTVAVQYTPGQGSPTRIRETRLSFLNELDRLFSGQGLKLKREETWVSKRLFEYGKRRWLYGIPVESSTKRAARIILEEGDGIPTLEVSLGMLATGTENMASSTINPQPAFIIYLSHLGLFFIRRRILILEDPLFDIIYAALCYWPNVLGGLPISSLPNHIIRGFDDHLTLWISMYKTFSRKFPDSWGVLKILTPMTKKRPIMYEHLIEDIFSLNISTLMTTSLAIRDQVKHLIPLFTTNTEIRKILDLDIRDNPQIIAEISRMRPFYAPLAHELYRNSNAGTIKHLQSKLTNVQSIVKLAREYSDVNLYSELERTDMVLIDMVRKKISKASAQLGSGKDTGNLQRLILGDCSYKSAREARIDSWGFEPMGATHPVPWEQFKIVPFESLHPGSYDRSMSIMLSNEVRPSVRLPTKVGPYPTYFGSHTHVKSVSSRVQFLNTTPFVDSIRNLINLLAWARKIKSQELEDFILRLIESKNALLPHDITMQDLINTCPNIYSGHLFHRFHTITESRGALTNSLPILSSHMSFTTSTMTEITKDGKDYNIFFQLCFLYAISYITNLYFSPKAPFIFPEYRLILACSCTHELIEPQVSITPLRHDRSDQRLTALGNQEHFQFTEEGSSLSDLRLSLSLSASKDTAEDISSFMTSSLAERTIRGEISSVDHFLLTNIVEMRDIHLLSYLIGCVIHSRFLRLSLISNSPISKGLSPYYVCQPLVLILIRCKRLGECLQLLETGFSISSPKYDIKLLSKSIWEGIKHLMESQKGSILSNVMGLRLRESDDVIIDKHVSTFLNILMSVYKNELQRRKDTCKQDISKLYSEIEYLVKDSYIYFLIDSRCSKVSPFVDLIFNLNVDFIFAKMHKYQVFQKRGKEQDKSCSRNYVKYENNFNIFKCKTCNEVSVDITMKFQKDTVNLGNHLNKELIDISLCIYHQDEEAFSSIIIDTRNETIRTTYNEAKPHIINLLGSFMINKYKRYYPRINGERKRSLYSDIKTRSWDIYTINKELNVVRHAERVNSRDHTLSAYLATNILYKGSNFHQKYSLPQSLTSRSIPTYQTSKLVWRAGHVGKLRDIPIPQFDKYKDPPLSRESTWPKIGYARSRVNIPDSPSYCFCTSHIDLCPQNDEKAYILPYQLLHFTSHICKPLGSLNSSPNSMLLRVSSLSPNIIKPHILNLAGGSGSDLVLLAHYYPQATLSFNSLISKNDFFPLDMGYPVPVAVLNDPCIDIPALIENSRPLLHGFNDICCPEFLAKLIHYIDGIFLRREKTDRDSIIITADLETLELKSYNYLLKLVDTTLDHCLSLDIECHFLYTIRVSKININPFITLTNKFNTRIELYRSDPHNTSLVRVTSSSHPMQNHLRGSINTTSKILASIRDDFQRYSCPCIYGTKHICFSCIDLGNPCLSDETRDYPTSTLVNSSLEMMTRLRNKYYDRGLSSCVIRWNLTSQENCPLSCGWLLARFEHIFGINKISLLKNNPVYSSMYEAEKGLFLTQHAVEEIFILYLIAHTLHLLELHDGIDIIYQILCKSRIIYQYERIDESEELNVVFIHKVEKAPTTPYTYLIKKHKDLIRDVIIGILEGGNSCAICPLPDHYPLGPGSDNAGVDTIKTKLTWDQIKKRIKLHKQITEEVVQLIKETTT</sequence>
<evidence type="ECO:0000256" key="6">
    <source>
        <dbReference type="ARBA" id="ARBA00022691"/>
    </source>
</evidence>
<evidence type="ECO:0000256" key="3">
    <source>
        <dbReference type="ARBA" id="ARBA00022484"/>
    </source>
</evidence>
<organism evidence="24 25">
    <name type="scientific">Fushun monolepta lauta xinmovirus 1</name>
    <dbReference type="NCBI Taxonomy" id="2905554"/>
    <lineage>
        <taxon>Viruses</taxon>
        <taxon>Riboviria</taxon>
        <taxon>Orthornavirae</taxon>
        <taxon>Negarnaviricota</taxon>
        <taxon>Haploviricotina</taxon>
        <taxon>Monjiviricetes</taxon>
        <taxon>Mononegavirales</taxon>
        <taxon>Xinmoviridae</taxon>
        <taxon>Molauvirus</taxon>
        <taxon>Molauvirus liaoningense</taxon>
    </lineage>
</organism>
<keyword evidence="5" id="KW-0808">Transferase</keyword>
<feature type="domain" description="Mononegavirales mRNA-capping" evidence="23">
    <location>
        <begin position="1101"/>
        <end position="1312"/>
    </location>
</feature>
<dbReference type="InterPro" id="IPR026890">
    <property type="entry name" value="Mononeg_mRNAcap"/>
</dbReference>
<keyword evidence="13" id="KW-0511">Multifunctional enzyme</keyword>
<comment type="subcellular location">
    <subcellularLocation>
        <location evidence="1">Virion</location>
    </subcellularLocation>
</comment>
<evidence type="ECO:0000256" key="21">
    <source>
        <dbReference type="SAM" id="Phobius"/>
    </source>
</evidence>
<keyword evidence="7" id="KW-0548">Nucleotidyltransferase</keyword>
<feature type="transmembrane region" description="Helical" evidence="21">
    <location>
        <begin position="22"/>
        <end position="43"/>
    </location>
</feature>
<evidence type="ECO:0000256" key="4">
    <source>
        <dbReference type="ARBA" id="ARBA00022664"/>
    </source>
</evidence>
<evidence type="ECO:0000256" key="8">
    <source>
        <dbReference type="ARBA" id="ARBA00022741"/>
    </source>
</evidence>
<dbReference type="EC" id="2.7.7.48" evidence="2"/>
<comment type="catalytic activity">
    <reaction evidence="15">
        <text>a 5'-end (5'-triphosphoguanosine)-(2'-O-methyladenylyl)-adenylyl-cytidylyl-adenosine in mRNA + S-adenosyl-L-methionine = a 5'-end (N(7)-methyl 5'-triphosphoguanosine)-(2'-O-methyladenylyl)-adenylyl-cytidylyl-adenosine in mRNA + S-adenosyl-L-homocysteine</text>
        <dbReference type="Rhea" id="RHEA:65440"/>
        <dbReference type="Rhea" id="RHEA-COMP:16798"/>
        <dbReference type="Rhea" id="RHEA-COMP:16801"/>
        <dbReference type="ChEBI" id="CHEBI:57856"/>
        <dbReference type="ChEBI" id="CHEBI:59789"/>
        <dbReference type="ChEBI" id="CHEBI:156482"/>
        <dbReference type="ChEBI" id="CHEBI:156483"/>
    </reaction>
</comment>
<evidence type="ECO:0000313" key="24">
    <source>
        <dbReference type="EMBL" id="UHM27674.1"/>
    </source>
</evidence>
<dbReference type="GO" id="GO:0003968">
    <property type="term" value="F:RNA-directed RNA polymerase activity"/>
    <property type="evidence" value="ECO:0007669"/>
    <property type="project" value="UniProtKB-KW"/>
</dbReference>
<evidence type="ECO:0000256" key="12">
    <source>
        <dbReference type="ARBA" id="ARBA00023042"/>
    </source>
</evidence>
<evidence type="ECO:0000256" key="7">
    <source>
        <dbReference type="ARBA" id="ARBA00022695"/>
    </source>
</evidence>
<accession>A0A8K1XFJ6</accession>
<dbReference type="Proteomes" id="UP001247133">
    <property type="component" value="Segment"/>
</dbReference>
<evidence type="ECO:0000256" key="11">
    <source>
        <dbReference type="ARBA" id="ARBA00022953"/>
    </source>
</evidence>
<evidence type="ECO:0000313" key="25">
    <source>
        <dbReference type="Proteomes" id="UP001247133"/>
    </source>
</evidence>
<keyword evidence="21" id="KW-0812">Transmembrane</keyword>
<evidence type="ECO:0000256" key="9">
    <source>
        <dbReference type="ARBA" id="ARBA00022840"/>
    </source>
</evidence>
<name>A0A8K1XFJ6_9MONO</name>
<evidence type="ECO:0000256" key="1">
    <source>
        <dbReference type="ARBA" id="ARBA00004328"/>
    </source>
</evidence>
<keyword evidence="10" id="KW-0946">Virion</keyword>
<keyword evidence="11" id="KW-0693">Viral RNA replication</keyword>
<evidence type="ECO:0000256" key="17">
    <source>
        <dbReference type="ARBA" id="ARBA00031012"/>
    </source>
</evidence>
<evidence type="ECO:0000256" key="19">
    <source>
        <dbReference type="ARBA" id="ARBA00047370"/>
    </source>
</evidence>
<evidence type="ECO:0000259" key="22">
    <source>
        <dbReference type="Pfam" id="PF00946"/>
    </source>
</evidence>
<protein>
    <recommendedName>
        <fullName evidence="2">RNA-directed RNA polymerase</fullName>
        <ecNumber evidence="2">2.7.7.48</ecNumber>
    </recommendedName>
    <alternativeName>
        <fullName evidence="17">Replicase</fullName>
    </alternativeName>
    <alternativeName>
        <fullName evidence="16">Transcriptase</fullName>
    </alternativeName>
</protein>
<evidence type="ECO:0000256" key="16">
    <source>
        <dbReference type="ARBA" id="ARBA00030436"/>
    </source>
</evidence>
<dbReference type="GO" id="GO:0005524">
    <property type="term" value="F:ATP binding"/>
    <property type="evidence" value="ECO:0007669"/>
    <property type="project" value="UniProtKB-KW"/>
</dbReference>
<keyword evidence="21" id="KW-0472">Membrane</keyword>
<dbReference type="GO" id="GO:0044423">
    <property type="term" value="C:virion component"/>
    <property type="evidence" value="ECO:0007669"/>
    <property type="project" value="UniProtKB-KW"/>
</dbReference>
<comment type="catalytic activity">
    <reaction evidence="19">
        <text>a 5'-end (5'-triphosphoguanosine)-adenylyl-adenylyl-cytidylyl-adenosine in mRNA + 2 S-adenosyl-L-methionine = a 5'-end (N(7)-methyl 5'-triphosphoguanosine)-(2'-O-methyladenylyl)-adenylyl-cytidylyl-adenosine in mRNA + 2 S-adenosyl-L-homocysteine + H(+)</text>
        <dbReference type="Rhea" id="RHEA:65376"/>
        <dbReference type="Rhea" id="RHEA-COMP:16797"/>
        <dbReference type="Rhea" id="RHEA-COMP:16798"/>
        <dbReference type="ChEBI" id="CHEBI:15378"/>
        <dbReference type="ChEBI" id="CHEBI:57856"/>
        <dbReference type="ChEBI" id="CHEBI:59789"/>
        <dbReference type="ChEBI" id="CHEBI:156483"/>
        <dbReference type="ChEBI" id="CHEBI:156484"/>
        <dbReference type="EC" id="2.1.1.375"/>
    </reaction>
</comment>
<dbReference type="InterPro" id="IPR014023">
    <property type="entry name" value="Mononeg_RNA_pol_cat"/>
</dbReference>
<feature type="domain" description="RdRp catalytic" evidence="22">
    <location>
        <begin position="225"/>
        <end position="1056"/>
    </location>
</feature>
<evidence type="ECO:0000256" key="10">
    <source>
        <dbReference type="ARBA" id="ARBA00022844"/>
    </source>
</evidence>
<comment type="catalytic activity">
    <reaction evidence="18">
        <text>a 5'-end (5'-triphosphoguanosine)-adenylyl-adenylyl-cytidylyl-adenosine in mRNA + S-adenosyl-L-methionine = a 5'-end (5'-triphosphoguanosine)-(2'-O-methyladenylyl)-adenylyl-cytidylyl-adenosine in mRNA + S-adenosyl-L-homocysteine + H(+)</text>
        <dbReference type="Rhea" id="RHEA:65380"/>
        <dbReference type="Rhea" id="RHEA-COMP:16797"/>
        <dbReference type="Rhea" id="RHEA-COMP:16801"/>
        <dbReference type="ChEBI" id="CHEBI:15378"/>
        <dbReference type="ChEBI" id="CHEBI:57856"/>
        <dbReference type="ChEBI" id="CHEBI:59789"/>
        <dbReference type="ChEBI" id="CHEBI:156482"/>
        <dbReference type="ChEBI" id="CHEBI:156484"/>
    </reaction>
</comment>
<comment type="catalytic activity">
    <reaction evidence="14">
        <text>a 5'-end triphospho-adenylyl-adenylyl-cytidylyl-adenosine in mRNA + GDP + H(+) = a 5'-end (5'-triphosphoguanosine)-adenylyl-adenylyl-cytidylyl-adenosine in mRNA + diphosphate</text>
        <dbReference type="Rhea" id="RHEA:65436"/>
        <dbReference type="Rhea" id="RHEA-COMP:16797"/>
        <dbReference type="Rhea" id="RHEA-COMP:16799"/>
        <dbReference type="ChEBI" id="CHEBI:15378"/>
        <dbReference type="ChEBI" id="CHEBI:33019"/>
        <dbReference type="ChEBI" id="CHEBI:58189"/>
        <dbReference type="ChEBI" id="CHEBI:156484"/>
        <dbReference type="ChEBI" id="CHEBI:156503"/>
        <dbReference type="EC" id="2.7.7.88"/>
    </reaction>
</comment>
<keyword evidence="6" id="KW-0949">S-adenosyl-L-methionine</keyword>
<keyword evidence="8" id="KW-0547">Nucleotide-binding</keyword>
<evidence type="ECO:0000256" key="20">
    <source>
        <dbReference type="ARBA" id="ARBA00048548"/>
    </source>
</evidence>
<dbReference type="EMBL" id="MZ210030">
    <property type="protein sequence ID" value="UHM27674.1"/>
    <property type="molecule type" value="Viral_cRNA"/>
</dbReference>
<evidence type="ECO:0000256" key="13">
    <source>
        <dbReference type="ARBA" id="ARBA00023268"/>
    </source>
</evidence>
<evidence type="ECO:0000259" key="23">
    <source>
        <dbReference type="Pfam" id="PF14318"/>
    </source>
</evidence>
<dbReference type="Pfam" id="PF14318">
    <property type="entry name" value="Mononeg_mRNAcap"/>
    <property type="match status" value="1"/>
</dbReference>
<keyword evidence="9" id="KW-0067">ATP-binding</keyword>
<proteinExistence type="predicted"/>
<evidence type="ECO:0000256" key="2">
    <source>
        <dbReference type="ARBA" id="ARBA00012494"/>
    </source>
</evidence>
<keyword evidence="12" id="KW-0506">mRNA capping</keyword>
<evidence type="ECO:0000256" key="18">
    <source>
        <dbReference type="ARBA" id="ARBA00047332"/>
    </source>
</evidence>
<keyword evidence="4" id="KW-0507">mRNA processing</keyword>
<evidence type="ECO:0000256" key="5">
    <source>
        <dbReference type="ARBA" id="ARBA00022679"/>
    </source>
</evidence>
<gene>
    <name evidence="24" type="ORF">FMLXV1_gp4</name>
</gene>
<comment type="catalytic activity">
    <reaction evidence="20">
        <text>GTP + H2O = GDP + phosphate + H(+)</text>
        <dbReference type="Rhea" id="RHEA:19669"/>
        <dbReference type="ChEBI" id="CHEBI:15377"/>
        <dbReference type="ChEBI" id="CHEBI:15378"/>
        <dbReference type="ChEBI" id="CHEBI:37565"/>
        <dbReference type="ChEBI" id="CHEBI:43474"/>
        <dbReference type="ChEBI" id="CHEBI:58189"/>
    </reaction>
</comment>
<evidence type="ECO:0000256" key="14">
    <source>
        <dbReference type="ARBA" id="ARBA00024494"/>
    </source>
</evidence>